<evidence type="ECO:0000313" key="2">
    <source>
        <dbReference type="Proteomes" id="UP001054945"/>
    </source>
</evidence>
<comment type="caution">
    <text evidence="1">The sequence shown here is derived from an EMBL/GenBank/DDBJ whole genome shotgun (WGS) entry which is preliminary data.</text>
</comment>
<protein>
    <submittedName>
        <fullName evidence="1">Uncharacterized protein</fullName>
    </submittedName>
</protein>
<organism evidence="1 2">
    <name type="scientific">Caerostris extrusa</name>
    <name type="common">Bark spider</name>
    <name type="synonym">Caerostris bankana</name>
    <dbReference type="NCBI Taxonomy" id="172846"/>
    <lineage>
        <taxon>Eukaryota</taxon>
        <taxon>Metazoa</taxon>
        <taxon>Ecdysozoa</taxon>
        <taxon>Arthropoda</taxon>
        <taxon>Chelicerata</taxon>
        <taxon>Arachnida</taxon>
        <taxon>Araneae</taxon>
        <taxon>Araneomorphae</taxon>
        <taxon>Entelegynae</taxon>
        <taxon>Araneoidea</taxon>
        <taxon>Araneidae</taxon>
        <taxon>Caerostris</taxon>
    </lineage>
</organism>
<sequence>MSFFGQEVVAKYSKLHWTIRDDFGIWDVKREVLKPSYVTDLSFIVTLNPGRQCGHVFNTLNVRLRMMYPLECG</sequence>
<dbReference type="EMBL" id="BPLR01021729">
    <property type="protein sequence ID" value="GIX93023.1"/>
    <property type="molecule type" value="Genomic_DNA"/>
</dbReference>
<reference evidence="1 2" key="1">
    <citation type="submission" date="2021-06" db="EMBL/GenBank/DDBJ databases">
        <title>Caerostris extrusa draft genome.</title>
        <authorList>
            <person name="Kono N."/>
            <person name="Arakawa K."/>
        </authorList>
    </citation>
    <scope>NUCLEOTIDE SEQUENCE [LARGE SCALE GENOMIC DNA]</scope>
</reference>
<accession>A0AAV4P983</accession>
<name>A0AAV4P983_CAEEX</name>
<evidence type="ECO:0000313" key="1">
    <source>
        <dbReference type="EMBL" id="GIX93023.1"/>
    </source>
</evidence>
<keyword evidence="2" id="KW-1185">Reference proteome</keyword>
<dbReference type="Proteomes" id="UP001054945">
    <property type="component" value="Unassembled WGS sequence"/>
</dbReference>
<proteinExistence type="predicted"/>
<dbReference type="AlphaFoldDB" id="A0AAV4P983"/>
<gene>
    <name evidence="1" type="ORF">CEXT_718731</name>
</gene>